<dbReference type="Gene3D" id="3.30.420.40">
    <property type="match status" value="2"/>
</dbReference>
<dbReference type="PANTHER" id="PTHR18964:SF149">
    <property type="entry name" value="BIFUNCTIONAL UDP-N-ACETYLGLUCOSAMINE 2-EPIMERASE_N-ACETYLMANNOSAMINE KINASE"/>
    <property type="match status" value="1"/>
</dbReference>
<feature type="region of interest" description="Disordered" evidence="2">
    <location>
        <begin position="49"/>
        <end position="69"/>
    </location>
</feature>
<dbReference type="InterPro" id="IPR036390">
    <property type="entry name" value="WH_DNA-bd_sf"/>
</dbReference>
<evidence type="ECO:0000256" key="1">
    <source>
        <dbReference type="ARBA" id="ARBA00006479"/>
    </source>
</evidence>
<comment type="similarity">
    <text evidence="1">Belongs to the ROK (NagC/XylR) family.</text>
</comment>
<gene>
    <name evidence="4" type="ORF">GCM10009539_03350</name>
</gene>
<accession>A0ABN0TH35</accession>
<dbReference type="Pfam" id="PF00480">
    <property type="entry name" value="ROK"/>
    <property type="match status" value="1"/>
</dbReference>
<evidence type="ECO:0000313" key="4">
    <source>
        <dbReference type="EMBL" id="GAA0221463.1"/>
    </source>
</evidence>
<dbReference type="PANTHER" id="PTHR18964">
    <property type="entry name" value="ROK (REPRESSOR, ORF, KINASE) FAMILY"/>
    <property type="match status" value="1"/>
</dbReference>
<name>A0ABN0TH35_9ACTN</name>
<reference evidence="4 5" key="1">
    <citation type="journal article" date="2019" name="Int. J. Syst. Evol. Microbiol.">
        <title>The Global Catalogue of Microorganisms (GCM) 10K type strain sequencing project: providing services to taxonomists for standard genome sequencing and annotation.</title>
        <authorList>
            <consortium name="The Broad Institute Genomics Platform"/>
            <consortium name="The Broad Institute Genome Sequencing Center for Infectious Disease"/>
            <person name="Wu L."/>
            <person name="Ma J."/>
        </authorList>
    </citation>
    <scope>NUCLEOTIDE SEQUENCE [LARGE SCALE GENOMIC DNA]</scope>
    <source>
        <strain evidence="4 5">JCM 10425</strain>
    </source>
</reference>
<dbReference type="Pfam" id="PF12802">
    <property type="entry name" value="MarR_2"/>
    <property type="match status" value="1"/>
</dbReference>
<evidence type="ECO:0000256" key="2">
    <source>
        <dbReference type="SAM" id="MobiDB-lite"/>
    </source>
</evidence>
<dbReference type="InterPro" id="IPR036388">
    <property type="entry name" value="WH-like_DNA-bd_sf"/>
</dbReference>
<keyword evidence="5" id="KW-1185">Reference proteome</keyword>
<proteinExistence type="inferred from homology"/>
<dbReference type="InterPro" id="IPR000600">
    <property type="entry name" value="ROK"/>
</dbReference>
<protein>
    <submittedName>
        <fullName evidence="4">ROK family transcriptional regulator</fullName>
    </submittedName>
</protein>
<dbReference type="PROSITE" id="PS01125">
    <property type="entry name" value="ROK"/>
    <property type="match status" value="1"/>
</dbReference>
<sequence>MTTRSAQLLRIVHARPGVTRAEAARLMGVGTGAATELVGRLGAAGLVRERPAAPSGARGRPTAALGPHPEGPLVAAVSITHEAWQVSAVELGGRVVSSAVGAHRGGDPSVVLAAVRGAIGALGPRVRGVGVAVTGPVSRDQRVEAFPLGWHALDLSPLRSGAGVFVVGNDAMLAGAAESSRGAAAGASVALHVRVAAGIGGAIVADGRVVTGAIGAAGEFGHLPFGAPGRECSCGASGCWGNEVDGSALARLLGAAPPPDPIAYARRVIAAAIADPTADRTAVRTVAGALGRGVAGLVNGLDPDLVTVGGLGVELLAAAPDAVHDAYLAGLMRFRRTAAPPVVAATFGDDGPIIGAAEEAWNAVLDQL</sequence>
<comment type="caution">
    <text evidence="4">The sequence shown here is derived from an EMBL/GenBank/DDBJ whole genome shotgun (WGS) entry which is preliminary data.</text>
</comment>
<evidence type="ECO:0000259" key="3">
    <source>
        <dbReference type="Pfam" id="PF12802"/>
    </source>
</evidence>
<dbReference type="SUPFAM" id="SSF53067">
    <property type="entry name" value="Actin-like ATPase domain"/>
    <property type="match status" value="1"/>
</dbReference>
<organism evidence="4 5">
    <name type="scientific">Cryptosporangium japonicum</name>
    <dbReference type="NCBI Taxonomy" id="80872"/>
    <lineage>
        <taxon>Bacteria</taxon>
        <taxon>Bacillati</taxon>
        <taxon>Actinomycetota</taxon>
        <taxon>Actinomycetes</taxon>
        <taxon>Cryptosporangiales</taxon>
        <taxon>Cryptosporangiaceae</taxon>
        <taxon>Cryptosporangium</taxon>
    </lineage>
</organism>
<feature type="domain" description="HTH marR-type" evidence="3">
    <location>
        <begin position="1"/>
        <end position="53"/>
    </location>
</feature>
<dbReference type="Proteomes" id="UP001500967">
    <property type="component" value="Unassembled WGS sequence"/>
</dbReference>
<dbReference type="InterPro" id="IPR043129">
    <property type="entry name" value="ATPase_NBD"/>
</dbReference>
<dbReference type="InterPro" id="IPR049874">
    <property type="entry name" value="ROK_cs"/>
</dbReference>
<dbReference type="RefSeq" id="WP_344646908.1">
    <property type="nucleotide sequence ID" value="NZ_BAAAGX010000002.1"/>
</dbReference>
<dbReference type="EMBL" id="BAAAGX010000002">
    <property type="protein sequence ID" value="GAA0221463.1"/>
    <property type="molecule type" value="Genomic_DNA"/>
</dbReference>
<evidence type="ECO:0000313" key="5">
    <source>
        <dbReference type="Proteomes" id="UP001500967"/>
    </source>
</evidence>
<dbReference type="InterPro" id="IPR000835">
    <property type="entry name" value="HTH_MarR-typ"/>
</dbReference>
<dbReference type="Gene3D" id="1.10.10.10">
    <property type="entry name" value="Winged helix-like DNA-binding domain superfamily/Winged helix DNA-binding domain"/>
    <property type="match status" value="1"/>
</dbReference>
<dbReference type="SUPFAM" id="SSF46785">
    <property type="entry name" value="Winged helix' DNA-binding domain"/>
    <property type="match status" value="1"/>
</dbReference>